<proteinExistence type="predicted"/>
<comment type="caution">
    <text evidence="1">The sequence shown here is derived from an EMBL/GenBank/DDBJ whole genome shotgun (WGS) entry which is preliminary data.</text>
</comment>
<keyword evidence="2" id="KW-1185">Reference proteome</keyword>
<dbReference type="EMBL" id="SGUG01000067">
    <property type="protein sequence ID" value="MDG0865338.1"/>
    <property type="molecule type" value="Genomic_DNA"/>
</dbReference>
<sequence length="77" mass="8253">MADFILELGQLGPELDGYPVRQLLGFLGNPSGDAQAGHCLVDQCLSSWITALESALDAMPSELDDSLTRLAHRQRGA</sequence>
<dbReference type="RefSeq" id="WP_268149084.1">
    <property type="nucleotide sequence ID" value="NZ_JAPPUW010000006.1"/>
</dbReference>
<evidence type="ECO:0000313" key="2">
    <source>
        <dbReference type="Proteomes" id="UP001152766"/>
    </source>
</evidence>
<protein>
    <submittedName>
        <fullName evidence="1">Uncharacterized protein</fullName>
    </submittedName>
</protein>
<reference evidence="1" key="1">
    <citation type="submission" date="2019-02" db="EMBL/GenBank/DDBJ databases">
        <title>Draft genome of the type strain Pelomonas aquatica CCUG 52575T.</title>
        <authorList>
            <person name="Gomila M."/>
            <person name="Lalucat J."/>
        </authorList>
    </citation>
    <scope>NUCLEOTIDE SEQUENCE</scope>
    <source>
        <strain evidence="1">CCUG 52575</strain>
    </source>
</reference>
<accession>A0A9X4LL99</accession>
<dbReference type="Proteomes" id="UP001152766">
    <property type="component" value="Unassembled WGS sequence"/>
</dbReference>
<name>A0A9X4LL99_9BURK</name>
<organism evidence="1 2">
    <name type="scientific">Pelomonas aquatica</name>
    <dbReference type="NCBI Taxonomy" id="431058"/>
    <lineage>
        <taxon>Bacteria</taxon>
        <taxon>Pseudomonadati</taxon>
        <taxon>Pseudomonadota</taxon>
        <taxon>Betaproteobacteria</taxon>
        <taxon>Burkholderiales</taxon>
        <taxon>Sphaerotilaceae</taxon>
        <taxon>Roseateles</taxon>
    </lineage>
</organism>
<dbReference type="AlphaFoldDB" id="A0A9X4LL99"/>
<gene>
    <name evidence="1" type="ORF">EXJ73_23020</name>
</gene>
<evidence type="ECO:0000313" key="1">
    <source>
        <dbReference type="EMBL" id="MDG0865338.1"/>
    </source>
</evidence>